<keyword evidence="2" id="KW-1185">Reference proteome</keyword>
<protein>
    <submittedName>
        <fullName evidence="1">Uncharacterized protein</fullName>
    </submittedName>
</protein>
<evidence type="ECO:0000313" key="2">
    <source>
        <dbReference type="Proteomes" id="UP000008311"/>
    </source>
</evidence>
<name>B9SP32_RICCO</name>
<proteinExistence type="predicted"/>
<dbReference type="AlphaFoldDB" id="B9SP32"/>
<sequence>MVKLLRTGGVTSIGVGGDLYHHGSQDLPLPLLLWFQLRFHWIWPQFEEGTVTISDAI</sequence>
<organism evidence="1 2">
    <name type="scientific">Ricinus communis</name>
    <name type="common">Castor bean</name>
    <dbReference type="NCBI Taxonomy" id="3988"/>
    <lineage>
        <taxon>Eukaryota</taxon>
        <taxon>Viridiplantae</taxon>
        <taxon>Streptophyta</taxon>
        <taxon>Embryophyta</taxon>
        <taxon>Tracheophyta</taxon>
        <taxon>Spermatophyta</taxon>
        <taxon>Magnoliopsida</taxon>
        <taxon>eudicotyledons</taxon>
        <taxon>Gunneridae</taxon>
        <taxon>Pentapetalae</taxon>
        <taxon>rosids</taxon>
        <taxon>fabids</taxon>
        <taxon>Malpighiales</taxon>
        <taxon>Euphorbiaceae</taxon>
        <taxon>Acalyphoideae</taxon>
        <taxon>Acalypheae</taxon>
        <taxon>Ricinus</taxon>
    </lineage>
</organism>
<dbReference type="EMBL" id="EQ974060">
    <property type="protein sequence ID" value="EEF34612.1"/>
    <property type="molecule type" value="Genomic_DNA"/>
</dbReference>
<accession>B9SP32</accession>
<reference evidence="2" key="1">
    <citation type="journal article" date="2010" name="Nat. Biotechnol.">
        <title>Draft genome sequence of the oilseed species Ricinus communis.</title>
        <authorList>
            <person name="Chan A.P."/>
            <person name="Crabtree J."/>
            <person name="Zhao Q."/>
            <person name="Lorenzi H."/>
            <person name="Orvis J."/>
            <person name="Puiu D."/>
            <person name="Melake-Berhan A."/>
            <person name="Jones K.M."/>
            <person name="Redman J."/>
            <person name="Chen G."/>
            <person name="Cahoon E.B."/>
            <person name="Gedil M."/>
            <person name="Stanke M."/>
            <person name="Haas B.J."/>
            <person name="Wortman J.R."/>
            <person name="Fraser-Liggett C.M."/>
            <person name="Ravel J."/>
            <person name="Rabinowicz P.D."/>
        </authorList>
    </citation>
    <scope>NUCLEOTIDE SEQUENCE [LARGE SCALE GENOMIC DNA]</scope>
    <source>
        <strain evidence="2">cv. Hale</strain>
    </source>
</reference>
<dbReference type="InParanoid" id="B9SP32"/>
<dbReference type="Proteomes" id="UP000008311">
    <property type="component" value="Unassembled WGS sequence"/>
</dbReference>
<evidence type="ECO:0000313" key="1">
    <source>
        <dbReference type="EMBL" id="EEF34612.1"/>
    </source>
</evidence>
<gene>
    <name evidence="1" type="ORF">RCOM_0616880</name>
</gene>